<dbReference type="RefSeq" id="WP_213366791.1">
    <property type="nucleotide sequence ID" value="NZ_BSFM01000006.1"/>
</dbReference>
<reference evidence="5" key="2">
    <citation type="submission" date="2023-01" db="EMBL/GenBank/DDBJ databases">
        <authorList>
            <person name="Sun Q."/>
            <person name="Evtushenko L."/>
        </authorList>
    </citation>
    <scope>NUCLEOTIDE SEQUENCE</scope>
    <source>
        <strain evidence="5">VKM B-2789</strain>
    </source>
</reference>
<dbReference type="PROSITE" id="PS51318">
    <property type="entry name" value="TAT"/>
    <property type="match status" value="1"/>
</dbReference>
<gene>
    <name evidence="5" type="ORF">GCM10017653_13620</name>
</gene>
<evidence type="ECO:0000259" key="4">
    <source>
        <dbReference type="Pfam" id="PF02275"/>
    </source>
</evidence>
<dbReference type="PANTHER" id="PTHR35527">
    <property type="entry name" value="CHOLOYLGLYCINE HYDROLASE"/>
    <property type="match status" value="1"/>
</dbReference>
<dbReference type="Gene3D" id="3.60.60.10">
    <property type="entry name" value="Penicillin V Acylase, Chain A"/>
    <property type="match status" value="1"/>
</dbReference>
<dbReference type="SUPFAM" id="SSF56235">
    <property type="entry name" value="N-terminal nucleophile aminohydrolases (Ntn hydrolases)"/>
    <property type="match status" value="1"/>
</dbReference>
<evidence type="ECO:0000256" key="1">
    <source>
        <dbReference type="ARBA" id="ARBA00006625"/>
    </source>
</evidence>
<feature type="chain" id="PRO_5040776512" evidence="3">
    <location>
        <begin position="41"/>
        <end position="378"/>
    </location>
</feature>
<evidence type="ECO:0000313" key="6">
    <source>
        <dbReference type="Proteomes" id="UP001143330"/>
    </source>
</evidence>
<dbReference type="Pfam" id="PF02275">
    <property type="entry name" value="CBAH"/>
    <property type="match status" value="1"/>
</dbReference>
<dbReference type="InterPro" id="IPR052193">
    <property type="entry name" value="Peptidase_C59"/>
</dbReference>
<evidence type="ECO:0000256" key="2">
    <source>
        <dbReference type="ARBA" id="ARBA00022801"/>
    </source>
</evidence>
<accession>A0A9W6NA53</accession>
<comment type="similarity">
    <text evidence="1">Belongs to the peptidase C59 family.</text>
</comment>
<dbReference type="GO" id="GO:0016787">
    <property type="term" value="F:hydrolase activity"/>
    <property type="evidence" value="ECO:0007669"/>
    <property type="project" value="UniProtKB-KW"/>
</dbReference>
<dbReference type="InterPro" id="IPR029055">
    <property type="entry name" value="Ntn_hydrolases_N"/>
</dbReference>
<evidence type="ECO:0000256" key="3">
    <source>
        <dbReference type="SAM" id="SignalP"/>
    </source>
</evidence>
<comment type="caution">
    <text evidence="5">The sequence shown here is derived from an EMBL/GenBank/DDBJ whole genome shotgun (WGS) entry which is preliminary data.</text>
</comment>
<feature type="signal peptide" evidence="3">
    <location>
        <begin position="1"/>
        <end position="40"/>
    </location>
</feature>
<organism evidence="5 6">
    <name type="scientific">Ancylobacter defluvii</name>
    <dbReference type="NCBI Taxonomy" id="1282440"/>
    <lineage>
        <taxon>Bacteria</taxon>
        <taxon>Pseudomonadati</taxon>
        <taxon>Pseudomonadota</taxon>
        <taxon>Alphaproteobacteria</taxon>
        <taxon>Hyphomicrobiales</taxon>
        <taxon>Xanthobacteraceae</taxon>
        <taxon>Ancylobacter</taxon>
    </lineage>
</organism>
<dbReference type="InterPro" id="IPR006311">
    <property type="entry name" value="TAT_signal"/>
</dbReference>
<dbReference type="Proteomes" id="UP001143330">
    <property type="component" value="Unassembled WGS sequence"/>
</dbReference>
<dbReference type="CDD" id="cd00542">
    <property type="entry name" value="Ntn_PVA"/>
    <property type="match status" value="1"/>
</dbReference>
<keyword evidence="3" id="KW-0732">Signal</keyword>
<dbReference type="PANTHER" id="PTHR35527:SF2">
    <property type="entry name" value="HYDROLASE"/>
    <property type="match status" value="1"/>
</dbReference>
<evidence type="ECO:0000313" key="5">
    <source>
        <dbReference type="EMBL" id="GLK83293.1"/>
    </source>
</evidence>
<dbReference type="EMBL" id="BSFM01000006">
    <property type="protein sequence ID" value="GLK83293.1"/>
    <property type="molecule type" value="Genomic_DNA"/>
</dbReference>
<reference evidence="5" key="1">
    <citation type="journal article" date="2014" name="Int. J. Syst. Evol. Microbiol.">
        <title>Complete genome sequence of Corynebacterium casei LMG S-19264T (=DSM 44701T), isolated from a smear-ripened cheese.</title>
        <authorList>
            <consortium name="US DOE Joint Genome Institute (JGI-PGF)"/>
            <person name="Walter F."/>
            <person name="Albersmeier A."/>
            <person name="Kalinowski J."/>
            <person name="Ruckert C."/>
        </authorList>
    </citation>
    <scope>NUCLEOTIDE SEQUENCE</scope>
    <source>
        <strain evidence="5">VKM B-2789</strain>
    </source>
</reference>
<protein>
    <submittedName>
        <fullName evidence="5">Choloylglycine hydrolase</fullName>
    </submittedName>
</protein>
<sequence length="378" mass="40158">MFAAKSKRSASASRRSAPTARLGATLALALGLAFGPPAQACTSFLLGTSDGAYVYGRTMEFGFELASDMMVIPRQFALAGTGPGGKPGIEWTAKYAAVGLNAFGLPVLTDGMNEKGLAGGILYFPDYAGYADPAKADPKTAMAPWDFLTWALTNFATVAEVKAAISGISIVDVAQPQMGITPPFHYTLHDETGASLVIEPVGGVLKVYDNPFGVMTNAPEFSWHLTNLKNYVKISPVNAPDITVNGQAISSFGQGSGLLGIPGDPTPPSRLIRALGYAMSAEKKPSGEESVRVAEHILNNFDIPVGFIKPEAGNTADMEYTQWSSVADLKNRRYYVKTYDDQVLRGVDLMSFDLDAKTLATAPLKPNLTPPPLAFPKP</sequence>
<keyword evidence="6" id="KW-1185">Reference proteome</keyword>
<dbReference type="InterPro" id="IPR029132">
    <property type="entry name" value="CBAH/NAAA_C"/>
</dbReference>
<name>A0A9W6NA53_9HYPH</name>
<proteinExistence type="inferred from homology"/>
<dbReference type="AlphaFoldDB" id="A0A9W6NA53"/>
<feature type="domain" description="Choloylglycine hydrolase/NAAA C-terminal" evidence="4">
    <location>
        <begin position="41"/>
        <end position="360"/>
    </location>
</feature>
<keyword evidence="2 5" id="KW-0378">Hydrolase</keyword>